<dbReference type="Gene3D" id="3.30.565.10">
    <property type="entry name" value="Histidine kinase-like ATPase, C-terminal domain"/>
    <property type="match status" value="1"/>
</dbReference>
<dbReference type="GO" id="GO:0005524">
    <property type="term" value="F:ATP binding"/>
    <property type="evidence" value="ECO:0007669"/>
    <property type="project" value="UniProtKB-KW"/>
</dbReference>
<dbReference type="InterPro" id="IPR036890">
    <property type="entry name" value="HATPase_C_sf"/>
</dbReference>
<reference evidence="7" key="1">
    <citation type="journal article" date="2014" name="Int. J. Syst. Evol. Microbiol.">
        <title>Complete genome of a new Firmicutes species belonging to the dominant human colonic microbiota ('Ruminococcus bicirculans') reveals two chromosomes and a selective capacity to utilize plant glucans.</title>
        <authorList>
            <consortium name="NISC Comparative Sequencing Program"/>
            <person name="Wegmann U."/>
            <person name="Louis P."/>
            <person name="Goesmann A."/>
            <person name="Henrissat B."/>
            <person name="Duncan S.H."/>
            <person name="Flint H.J."/>
        </authorList>
    </citation>
    <scope>NUCLEOTIDE SEQUENCE</scope>
    <source>
        <strain evidence="7">JCM 19635</strain>
    </source>
</reference>
<dbReference type="InterPro" id="IPR004358">
    <property type="entry name" value="Sig_transdc_His_kin-like_C"/>
</dbReference>
<keyword evidence="5" id="KW-0418">Kinase</keyword>
<gene>
    <name evidence="7" type="ORF">ACFQT0_29895</name>
    <name evidence="8" type="ORF">ACFQT0_30755</name>
</gene>
<keyword evidence="4" id="KW-0808">Transferase</keyword>
<name>A0ABW2UFX0_9BACT</name>
<organism evidence="7 9">
    <name type="scientific">Hymenobacter humi</name>
    <dbReference type="NCBI Taxonomy" id="1411620"/>
    <lineage>
        <taxon>Bacteria</taxon>
        <taxon>Pseudomonadati</taxon>
        <taxon>Bacteroidota</taxon>
        <taxon>Cytophagia</taxon>
        <taxon>Cytophagales</taxon>
        <taxon>Hymenobacteraceae</taxon>
        <taxon>Hymenobacter</taxon>
    </lineage>
</organism>
<keyword evidence="7" id="KW-0067">ATP-binding</keyword>
<dbReference type="InterPro" id="IPR052162">
    <property type="entry name" value="Sensor_kinase/Photoreceptor"/>
</dbReference>
<dbReference type="PANTHER" id="PTHR43304:SF1">
    <property type="entry name" value="PAC DOMAIN-CONTAINING PROTEIN"/>
    <property type="match status" value="1"/>
</dbReference>
<dbReference type="EMBL" id="JBHTEK010000006">
    <property type="protein sequence ID" value="MFC7671140.1"/>
    <property type="molecule type" value="Genomic_DNA"/>
</dbReference>
<reference evidence="7" key="3">
    <citation type="submission" date="2024-09" db="EMBL/GenBank/DDBJ databases">
        <authorList>
            <person name="Sun Q."/>
            <person name="Mori K."/>
        </authorList>
    </citation>
    <scope>NUCLEOTIDE SEQUENCE</scope>
    <source>
        <strain evidence="7">JCM 19635</strain>
    </source>
</reference>
<evidence type="ECO:0000313" key="8">
    <source>
        <dbReference type="EMBL" id="MFC7671297.1"/>
    </source>
</evidence>
<keyword evidence="3" id="KW-0597">Phosphoprotein</keyword>
<evidence type="ECO:0000259" key="6">
    <source>
        <dbReference type="PROSITE" id="PS50109"/>
    </source>
</evidence>
<dbReference type="SMART" id="SM00387">
    <property type="entry name" value="HATPase_c"/>
    <property type="match status" value="1"/>
</dbReference>
<dbReference type="Proteomes" id="UP001596513">
    <property type="component" value="Unassembled WGS sequence"/>
</dbReference>
<sequence>MQKATERFRRTIEQLTDVSKLQQAHGQPVTEVQLAAVVEEVRLDLLPLVEQTQARLIVDVPLTAHLPFSEKNLRSVVYNLLSNALKYHHPDRAPHIQLNYERQEQYHVLRVQDNGLGLDLGKAAGKLFGMFQRLHSHVDGSGIGLYMVRKMVENSGGRIEVASQLGEGSTFTVFFRYTRLPDSFPRLSACPICPAFSSSTTTTPATFSTPSCCSTSTRPCKCSRP</sequence>
<comment type="caution">
    <text evidence="7">The sequence shown here is derived from an EMBL/GenBank/DDBJ whole genome shotgun (WGS) entry which is preliminary data.</text>
</comment>
<dbReference type="EMBL" id="JBHTEK010000006">
    <property type="protein sequence ID" value="MFC7671297.1"/>
    <property type="molecule type" value="Genomic_DNA"/>
</dbReference>
<evidence type="ECO:0000256" key="1">
    <source>
        <dbReference type="ARBA" id="ARBA00000085"/>
    </source>
</evidence>
<proteinExistence type="predicted"/>
<feature type="domain" description="Histidine kinase" evidence="6">
    <location>
        <begin position="1"/>
        <end position="179"/>
    </location>
</feature>
<evidence type="ECO:0000256" key="2">
    <source>
        <dbReference type="ARBA" id="ARBA00012438"/>
    </source>
</evidence>
<evidence type="ECO:0000256" key="4">
    <source>
        <dbReference type="ARBA" id="ARBA00022679"/>
    </source>
</evidence>
<dbReference type="InterPro" id="IPR003594">
    <property type="entry name" value="HATPase_dom"/>
</dbReference>
<keyword evidence="9" id="KW-1185">Reference proteome</keyword>
<dbReference type="InterPro" id="IPR005467">
    <property type="entry name" value="His_kinase_dom"/>
</dbReference>
<accession>A0ABW2UFX0</accession>
<comment type="catalytic activity">
    <reaction evidence="1">
        <text>ATP + protein L-histidine = ADP + protein N-phospho-L-histidine.</text>
        <dbReference type="EC" id="2.7.13.3"/>
    </reaction>
</comment>
<keyword evidence="7" id="KW-0547">Nucleotide-binding</keyword>
<dbReference type="Pfam" id="PF02518">
    <property type="entry name" value="HATPase_c"/>
    <property type="match status" value="1"/>
</dbReference>
<evidence type="ECO:0000256" key="3">
    <source>
        <dbReference type="ARBA" id="ARBA00022553"/>
    </source>
</evidence>
<evidence type="ECO:0000256" key="5">
    <source>
        <dbReference type="ARBA" id="ARBA00022777"/>
    </source>
</evidence>
<protein>
    <recommendedName>
        <fullName evidence="2">histidine kinase</fullName>
        <ecNumber evidence="2">2.7.13.3</ecNumber>
    </recommendedName>
</protein>
<dbReference type="PANTHER" id="PTHR43304">
    <property type="entry name" value="PHYTOCHROME-LIKE PROTEIN CPH1"/>
    <property type="match status" value="1"/>
</dbReference>
<dbReference type="SUPFAM" id="SSF55874">
    <property type="entry name" value="ATPase domain of HSP90 chaperone/DNA topoisomerase II/histidine kinase"/>
    <property type="match status" value="1"/>
</dbReference>
<dbReference type="RefSeq" id="WP_380207067.1">
    <property type="nucleotide sequence ID" value="NZ_JBHTEK010000006.1"/>
</dbReference>
<evidence type="ECO:0000313" key="7">
    <source>
        <dbReference type="EMBL" id="MFC7671140.1"/>
    </source>
</evidence>
<dbReference type="PROSITE" id="PS50109">
    <property type="entry name" value="HIS_KIN"/>
    <property type="match status" value="1"/>
</dbReference>
<dbReference type="EC" id="2.7.13.3" evidence="2"/>
<reference evidence="9" key="2">
    <citation type="journal article" date="2019" name="Int. J. Syst. Evol. Microbiol.">
        <title>The Global Catalogue of Microorganisms (GCM) 10K type strain sequencing project: providing services to taxonomists for standard genome sequencing and annotation.</title>
        <authorList>
            <consortium name="The Broad Institute Genomics Platform"/>
            <consortium name="The Broad Institute Genome Sequencing Center for Infectious Disease"/>
            <person name="Wu L."/>
            <person name="Ma J."/>
        </authorList>
    </citation>
    <scope>NUCLEOTIDE SEQUENCE [LARGE SCALE GENOMIC DNA]</scope>
    <source>
        <strain evidence="9">JCM 19635</strain>
    </source>
</reference>
<dbReference type="PRINTS" id="PR00344">
    <property type="entry name" value="BCTRLSENSOR"/>
</dbReference>
<evidence type="ECO:0000313" key="9">
    <source>
        <dbReference type="Proteomes" id="UP001596513"/>
    </source>
</evidence>